<evidence type="ECO:0000256" key="5">
    <source>
        <dbReference type="ARBA" id="ARBA00022989"/>
    </source>
</evidence>
<dbReference type="InterPro" id="IPR014269">
    <property type="entry name" value="SecY2"/>
</dbReference>
<dbReference type="EMBL" id="JARGDN010000012">
    <property type="protein sequence ID" value="MDG9734151.1"/>
    <property type="molecule type" value="Genomic_DNA"/>
</dbReference>
<reference evidence="10 11" key="1">
    <citation type="submission" date="2023-02" db="EMBL/GenBank/DDBJ databases">
        <title>Antimicrobial susceptibility testing and tentative epidemiological cut-off values for Lactobacillaceae family species intended for ingestion.</title>
        <authorList>
            <person name="Noehr-Meldgaard K."/>
            <person name="Struve C."/>
            <person name="Ingmer H."/>
            <person name="Koza A."/>
            <person name="Al-Nakeeb K."/>
            <person name="Agersoe Y."/>
        </authorList>
    </citation>
    <scope>NUCLEOTIDE SEQUENCE [LARGE SCALE GENOMIC DNA]</scope>
    <source>
        <strain evidence="10 11">DSM 20193</strain>
    </source>
</reference>
<keyword evidence="3 8" id="KW-0812">Transmembrane</keyword>
<feature type="transmembrane region" description="Helical" evidence="8">
    <location>
        <begin position="163"/>
        <end position="181"/>
    </location>
</feature>
<dbReference type="Gene3D" id="1.10.3370.10">
    <property type="entry name" value="SecY subunit domain"/>
    <property type="match status" value="1"/>
</dbReference>
<feature type="transmembrane region" description="Helical" evidence="8">
    <location>
        <begin position="352"/>
        <end position="374"/>
    </location>
</feature>
<sequence length="418" mass="46296">MTINVESKIIKRKILTTGTIIFVYVLGRHILIPGVDVKQILSVGDNQSLFKFVSGMTGGDLSTLSFFSLGLGPWMSTLILWRVFGLIKKFELDKLTLKKSYILKIILSSIIAGIQAIAISSTVSVRSNFLFIGNNPLITNIMLAFIMVTGAIFLIWLSNMNEAFGIGGPIVLILAGIVIKVPDYVVTYLGDMSQEHLNITDIVQCIVFIIAFIFLVRIAIIMQESELRLPIRNTLGNGDFVSKSYLPIQVNPAGGMPLMYSMTVTVLPQYGLQLIHSFYPHNYYVTYLMNNSSLSQPMGVTAYIIILTMLTMGFSFVNVDPEKICTDLLHSGDYIENMEPGEATRQYLTTKIYHLGIVGALYLDVISGIPLYIGTINSDFTQYGLAAGTVIILVSLSSNIYDQIHALLIKNDYPKLIE</sequence>
<evidence type="ECO:0000256" key="2">
    <source>
        <dbReference type="ARBA" id="ARBA00022475"/>
    </source>
</evidence>
<dbReference type="Proteomes" id="UP001529201">
    <property type="component" value="Unassembled WGS sequence"/>
</dbReference>
<keyword evidence="7 8" id="KW-0472">Membrane</keyword>
<comment type="function">
    <text evidence="8">Part of the accessory SecA2/SecY2 system specifically required for export of possible cell wall proteins. The central subunit of a protein translocation channel.</text>
</comment>
<comment type="subunit">
    <text evidence="8">Component of the accessory SecA2/SecY2 protein translocase complex required to export cell wall proteins. May form heterotrimers with SecE and SecG subunits.</text>
</comment>
<keyword evidence="6 8" id="KW-0811">Translocation</keyword>
<feature type="transmembrane region" description="Helical" evidence="8">
    <location>
        <begin position="64"/>
        <end position="84"/>
    </location>
</feature>
<dbReference type="PANTHER" id="PTHR10906">
    <property type="entry name" value="SECY/SEC61-ALPHA FAMILY MEMBER"/>
    <property type="match status" value="1"/>
</dbReference>
<evidence type="ECO:0000256" key="8">
    <source>
        <dbReference type="HAMAP-Rule" id="MF_01466"/>
    </source>
</evidence>
<dbReference type="GeneID" id="64344030"/>
<dbReference type="NCBIfam" id="NF009082">
    <property type="entry name" value="PRK12417.1"/>
    <property type="match status" value="1"/>
</dbReference>
<organism evidence="10 11">
    <name type="scientific">Leuconostoc pseudomesenteroides</name>
    <dbReference type="NCBI Taxonomy" id="33968"/>
    <lineage>
        <taxon>Bacteria</taxon>
        <taxon>Bacillati</taxon>
        <taxon>Bacillota</taxon>
        <taxon>Bacilli</taxon>
        <taxon>Lactobacillales</taxon>
        <taxon>Lactobacillaceae</taxon>
        <taxon>Leuconostoc</taxon>
    </lineage>
</organism>
<feature type="transmembrane region" description="Helical" evidence="8">
    <location>
        <begin position="299"/>
        <end position="319"/>
    </location>
</feature>
<evidence type="ECO:0000256" key="4">
    <source>
        <dbReference type="ARBA" id="ARBA00022927"/>
    </source>
</evidence>
<comment type="similarity">
    <text evidence="8">Belongs to the SecY/SEC61-alpha family. SecY2 subfamily.</text>
</comment>
<feature type="transmembrane region" description="Helical" evidence="8">
    <location>
        <begin position="105"/>
        <end position="125"/>
    </location>
</feature>
<dbReference type="HAMAP" id="MF_01466">
    <property type="entry name" value="SecY2"/>
    <property type="match status" value="1"/>
</dbReference>
<evidence type="ECO:0000313" key="11">
    <source>
        <dbReference type="Proteomes" id="UP001529201"/>
    </source>
</evidence>
<evidence type="ECO:0000256" key="9">
    <source>
        <dbReference type="NCBIfam" id="TIGR02920"/>
    </source>
</evidence>
<feature type="transmembrane region" description="Helical" evidence="8">
    <location>
        <begin position="258"/>
        <end position="279"/>
    </location>
</feature>
<protein>
    <recommendedName>
        <fullName evidence="8 9">Accessory Sec system protein translocase subunit SecY2</fullName>
    </recommendedName>
</protein>
<evidence type="ECO:0000256" key="7">
    <source>
        <dbReference type="ARBA" id="ARBA00023136"/>
    </source>
</evidence>
<feature type="transmembrane region" description="Helical" evidence="8">
    <location>
        <begin position="137"/>
        <end position="156"/>
    </location>
</feature>
<keyword evidence="5 8" id="KW-1133">Transmembrane helix</keyword>
<dbReference type="PRINTS" id="PR00303">
    <property type="entry name" value="SECYTRNLCASE"/>
</dbReference>
<evidence type="ECO:0000256" key="6">
    <source>
        <dbReference type="ARBA" id="ARBA00023010"/>
    </source>
</evidence>
<evidence type="ECO:0000256" key="1">
    <source>
        <dbReference type="ARBA" id="ARBA00022448"/>
    </source>
</evidence>
<feature type="transmembrane region" description="Helical" evidence="8">
    <location>
        <begin position="14"/>
        <end position="32"/>
    </location>
</feature>
<dbReference type="InterPro" id="IPR023201">
    <property type="entry name" value="SecY_dom_sf"/>
</dbReference>
<proteinExistence type="inferred from homology"/>
<dbReference type="InterPro" id="IPR002208">
    <property type="entry name" value="SecY/SEC61-alpha"/>
</dbReference>
<evidence type="ECO:0000256" key="3">
    <source>
        <dbReference type="ARBA" id="ARBA00022692"/>
    </source>
</evidence>
<dbReference type="SUPFAM" id="SSF103491">
    <property type="entry name" value="Preprotein translocase SecY subunit"/>
    <property type="match status" value="1"/>
</dbReference>
<keyword evidence="4 8" id="KW-0653">Protein transport</keyword>
<dbReference type="RefSeq" id="WP_031941295.1">
    <property type="nucleotide sequence ID" value="NZ_CP065993.1"/>
</dbReference>
<comment type="caution">
    <text evidence="10">The sequence shown here is derived from an EMBL/GenBank/DDBJ whole genome shotgun (WGS) entry which is preliminary data.</text>
</comment>
<keyword evidence="1 8" id="KW-0813">Transport</keyword>
<feature type="transmembrane region" description="Helical" evidence="8">
    <location>
        <begin position="201"/>
        <end position="222"/>
    </location>
</feature>
<accession>A0ABT6HDJ6</accession>
<feature type="transmembrane region" description="Helical" evidence="8">
    <location>
        <begin position="380"/>
        <end position="401"/>
    </location>
</feature>
<gene>
    <name evidence="8 10" type="primary">secY2</name>
    <name evidence="10" type="ORF">P1N92_08480</name>
</gene>
<evidence type="ECO:0000313" key="10">
    <source>
        <dbReference type="EMBL" id="MDG9734151.1"/>
    </source>
</evidence>
<dbReference type="PIRSF" id="PIRSF004557">
    <property type="entry name" value="SecY"/>
    <property type="match status" value="1"/>
</dbReference>
<dbReference type="Pfam" id="PF00344">
    <property type="entry name" value="SecY"/>
    <property type="match status" value="1"/>
</dbReference>
<dbReference type="NCBIfam" id="TIGR02920">
    <property type="entry name" value="acc_sec_Y2"/>
    <property type="match status" value="1"/>
</dbReference>
<comment type="subcellular location">
    <subcellularLocation>
        <location evidence="8">Cell membrane</location>
        <topology evidence="8">Multi-pass membrane protein</topology>
    </subcellularLocation>
</comment>
<name>A0ABT6HDJ6_LEUPS</name>
<keyword evidence="2 8" id="KW-1003">Cell membrane</keyword>
<keyword evidence="11" id="KW-1185">Reference proteome</keyword>